<dbReference type="SMART" id="SM00245">
    <property type="entry name" value="TSPc"/>
    <property type="match status" value="1"/>
</dbReference>
<dbReference type="PANTHER" id="PTHR32060:SF22">
    <property type="entry name" value="CARBOXYL-TERMINAL-PROCESSING PEPTIDASE 3, CHLOROPLASTIC"/>
    <property type="match status" value="1"/>
</dbReference>
<dbReference type="InterPro" id="IPR020992">
    <property type="entry name" value="Tail_Prtase_C"/>
</dbReference>
<dbReference type="GO" id="GO:0004175">
    <property type="term" value="F:endopeptidase activity"/>
    <property type="evidence" value="ECO:0007669"/>
    <property type="project" value="TreeGrafter"/>
</dbReference>
<accession>A0A838ZJU5</accession>
<evidence type="ECO:0000256" key="5">
    <source>
        <dbReference type="RuleBase" id="RU004404"/>
    </source>
</evidence>
<comment type="similarity">
    <text evidence="1 5">Belongs to the peptidase S41A family.</text>
</comment>
<evidence type="ECO:0000256" key="1">
    <source>
        <dbReference type="ARBA" id="ARBA00009179"/>
    </source>
</evidence>
<name>A0A838ZJU5_9FLAO</name>
<evidence type="ECO:0000313" key="9">
    <source>
        <dbReference type="Proteomes" id="UP000552241"/>
    </source>
</evidence>
<dbReference type="GO" id="GO:0008236">
    <property type="term" value="F:serine-type peptidase activity"/>
    <property type="evidence" value="ECO:0007669"/>
    <property type="project" value="UniProtKB-KW"/>
</dbReference>
<evidence type="ECO:0000259" key="7">
    <source>
        <dbReference type="PROSITE" id="PS50106"/>
    </source>
</evidence>
<dbReference type="InterPro" id="IPR036034">
    <property type="entry name" value="PDZ_sf"/>
</dbReference>
<dbReference type="SUPFAM" id="SSF52096">
    <property type="entry name" value="ClpP/crotonase"/>
    <property type="match status" value="1"/>
</dbReference>
<dbReference type="GO" id="GO:0007165">
    <property type="term" value="P:signal transduction"/>
    <property type="evidence" value="ECO:0007669"/>
    <property type="project" value="TreeGrafter"/>
</dbReference>
<evidence type="ECO:0000256" key="3">
    <source>
        <dbReference type="ARBA" id="ARBA00022801"/>
    </source>
</evidence>
<keyword evidence="4 5" id="KW-0720">Serine protease</keyword>
<proteinExistence type="inferred from homology"/>
<dbReference type="Pfam" id="PF11818">
    <property type="entry name" value="DUF3340"/>
    <property type="match status" value="1"/>
</dbReference>
<keyword evidence="9" id="KW-1185">Reference proteome</keyword>
<dbReference type="NCBIfam" id="TIGR00225">
    <property type="entry name" value="prc"/>
    <property type="match status" value="1"/>
</dbReference>
<dbReference type="AlphaFoldDB" id="A0A838ZJU5"/>
<dbReference type="SMART" id="SM00228">
    <property type="entry name" value="PDZ"/>
    <property type="match status" value="1"/>
</dbReference>
<dbReference type="PANTHER" id="PTHR32060">
    <property type="entry name" value="TAIL-SPECIFIC PROTEASE"/>
    <property type="match status" value="1"/>
</dbReference>
<comment type="caution">
    <text evidence="8">The sequence shown here is derived from an EMBL/GenBank/DDBJ whole genome shotgun (WGS) entry which is preliminary data.</text>
</comment>
<feature type="domain" description="PDZ" evidence="7">
    <location>
        <begin position="244"/>
        <end position="314"/>
    </location>
</feature>
<sequence>MLMRKTFVLLSFLSMCFLAFCFCTPGGSATDDSKIKTILKNVRNTLTYMHYRPQIINDNFSEDVFNMYFEKIDGNKRYLLQSDYDEFKKDYHHLDDYFNNQDLKFFHATIDTLFKRFAETKVYSEEILKKPFDFSKDEDFLIGDEVIQYAKNKEESKELWRKFLKYNTLTELIRLQEDSTNVDKSFVELEKEAREVVADNISDFFRRQLQLKKERYLTHYVNSFTEKYDPHTSYFSPDDKDEFDVSISGQLEGIGARLQDKKGHATIMELVIGGPAWKDGQLEVGDQITHVKQKGEDPVNIVGMLLDEAIKHIRGKKGSEVTLTVKKKDGSIKDIKLIRDVIEQDEVFARSAIIEDGGEKYGIIYLPEFYTNFNDRNGRDPSEDITKEIIELKKENIKGLVFDLRFNGGGSLEEVVEIAGLFIPKGPIVQVRRSDGQMSIHEDKDPSVLYDGPLVIMVNELSASASEILAAAMQDYQRAVIVGSNKTFGKGTVQTFIPLDQRTYNPDEYGSLKLTIQKFYRVNGGSTQLRGVTPDVVMSDFLMYSDISESNSHDALPWDQIKAINFTPWASTFNMEMVKSKSAERLKNNSYLKLIDDAARHYQELEKIDRISLNLEQYKAVRENREKQAKKFDSIDVYKSRLKVSSPAFELPKFKQDTVLQERRKNWHKNLSDDFYLEESVNILKDIS</sequence>
<dbReference type="InterPro" id="IPR029045">
    <property type="entry name" value="ClpP/crotonase-like_dom_sf"/>
</dbReference>
<evidence type="ECO:0000256" key="2">
    <source>
        <dbReference type="ARBA" id="ARBA00022670"/>
    </source>
</evidence>
<keyword evidence="2 5" id="KW-0645">Protease</keyword>
<dbReference type="Pfam" id="PF17804">
    <property type="entry name" value="TSP_NTD"/>
    <property type="match status" value="1"/>
</dbReference>
<feature type="signal peptide" evidence="6">
    <location>
        <begin position="1"/>
        <end position="21"/>
    </location>
</feature>
<dbReference type="EMBL" id="JACDZE010000001">
    <property type="protein sequence ID" value="MBA5629518.1"/>
    <property type="molecule type" value="Genomic_DNA"/>
</dbReference>
<organism evidence="8 9">
    <name type="scientific">Moheibacter lacus</name>
    <dbReference type="NCBI Taxonomy" id="2745851"/>
    <lineage>
        <taxon>Bacteria</taxon>
        <taxon>Pseudomonadati</taxon>
        <taxon>Bacteroidota</taxon>
        <taxon>Flavobacteriia</taxon>
        <taxon>Flavobacteriales</taxon>
        <taxon>Weeksellaceae</taxon>
        <taxon>Moheibacter</taxon>
    </lineage>
</organism>
<keyword evidence="6" id="KW-0732">Signal</keyword>
<dbReference type="Gene3D" id="3.90.226.10">
    <property type="entry name" value="2-enoyl-CoA Hydratase, Chain A, domain 1"/>
    <property type="match status" value="1"/>
</dbReference>
<protein>
    <submittedName>
        <fullName evidence="8">Carboxy terminal-processing peptidase</fullName>
    </submittedName>
</protein>
<keyword evidence="3 5" id="KW-0378">Hydrolase</keyword>
<dbReference type="Pfam" id="PF00595">
    <property type="entry name" value="PDZ"/>
    <property type="match status" value="1"/>
</dbReference>
<dbReference type="InterPro" id="IPR001478">
    <property type="entry name" value="PDZ"/>
</dbReference>
<dbReference type="CDD" id="cd07560">
    <property type="entry name" value="Peptidase_S41_CPP"/>
    <property type="match status" value="1"/>
</dbReference>
<feature type="chain" id="PRO_5032377374" evidence="6">
    <location>
        <begin position="22"/>
        <end position="688"/>
    </location>
</feature>
<dbReference type="InterPro" id="IPR005151">
    <property type="entry name" value="Tail-specific_protease"/>
</dbReference>
<dbReference type="InterPro" id="IPR040573">
    <property type="entry name" value="TSP_N"/>
</dbReference>
<dbReference type="GO" id="GO:0006508">
    <property type="term" value="P:proteolysis"/>
    <property type="evidence" value="ECO:0007669"/>
    <property type="project" value="UniProtKB-KW"/>
</dbReference>
<dbReference type="Proteomes" id="UP000552241">
    <property type="component" value="Unassembled WGS sequence"/>
</dbReference>
<reference evidence="8 9" key="1">
    <citation type="submission" date="2020-07" db="EMBL/GenBank/DDBJ databases">
        <title>Moheibacter lacus sp. nov., a member of the family Flavobacteriaceae isolated from freshwater lake sediment.</title>
        <authorList>
            <person name="Liu Y."/>
        </authorList>
    </citation>
    <scope>NUCLEOTIDE SEQUENCE [LARGE SCALE GENOMIC DNA]</scope>
    <source>
        <strain evidence="8 9">BDHS18</strain>
    </source>
</reference>
<evidence type="ECO:0000313" key="8">
    <source>
        <dbReference type="EMBL" id="MBA5629518.1"/>
    </source>
</evidence>
<dbReference type="InterPro" id="IPR004447">
    <property type="entry name" value="Peptidase_S41A"/>
</dbReference>
<evidence type="ECO:0000256" key="4">
    <source>
        <dbReference type="ARBA" id="ARBA00022825"/>
    </source>
</evidence>
<dbReference type="CDD" id="cd06782">
    <property type="entry name" value="cpPDZ_CPP-like"/>
    <property type="match status" value="1"/>
</dbReference>
<dbReference type="Gene3D" id="2.30.42.10">
    <property type="match status" value="1"/>
</dbReference>
<dbReference type="Pfam" id="PF03572">
    <property type="entry name" value="Peptidase_S41"/>
    <property type="match status" value="1"/>
</dbReference>
<dbReference type="PROSITE" id="PS50106">
    <property type="entry name" value="PDZ"/>
    <property type="match status" value="1"/>
</dbReference>
<gene>
    <name evidence="8" type="ORF">HU137_07015</name>
</gene>
<evidence type="ECO:0000256" key="6">
    <source>
        <dbReference type="SAM" id="SignalP"/>
    </source>
</evidence>
<dbReference type="GO" id="GO:0030288">
    <property type="term" value="C:outer membrane-bounded periplasmic space"/>
    <property type="evidence" value="ECO:0007669"/>
    <property type="project" value="TreeGrafter"/>
</dbReference>
<dbReference type="SUPFAM" id="SSF50156">
    <property type="entry name" value="PDZ domain-like"/>
    <property type="match status" value="1"/>
</dbReference>